<dbReference type="AlphaFoldDB" id="A0A1C4X6S4"/>
<proteinExistence type="predicted"/>
<organism evidence="2 3">
    <name type="scientific">Micromonospora echinospora</name>
    <name type="common">Micromonospora purpurea</name>
    <dbReference type="NCBI Taxonomy" id="1877"/>
    <lineage>
        <taxon>Bacteria</taxon>
        <taxon>Bacillati</taxon>
        <taxon>Actinomycetota</taxon>
        <taxon>Actinomycetes</taxon>
        <taxon>Micromonosporales</taxon>
        <taxon>Micromonosporaceae</taxon>
        <taxon>Micromonospora</taxon>
    </lineage>
</organism>
<evidence type="ECO:0000256" key="1">
    <source>
        <dbReference type="SAM" id="MobiDB-lite"/>
    </source>
</evidence>
<reference evidence="3" key="1">
    <citation type="submission" date="2016-06" db="EMBL/GenBank/DDBJ databases">
        <authorList>
            <person name="Varghese N."/>
            <person name="Submissions Spin"/>
        </authorList>
    </citation>
    <scope>NUCLEOTIDE SEQUENCE [LARGE SCALE GENOMIC DNA]</scope>
    <source>
        <strain evidence="3">DSM 43816</strain>
    </source>
</reference>
<dbReference type="Proteomes" id="UP000198253">
    <property type="component" value="Chromosome I"/>
</dbReference>
<accession>A0A1C4X6S4</accession>
<feature type="region of interest" description="Disordered" evidence="1">
    <location>
        <begin position="140"/>
        <end position="250"/>
    </location>
</feature>
<evidence type="ECO:0000313" key="3">
    <source>
        <dbReference type="Proteomes" id="UP000198253"/>
    </source>
</evidence>
<dbReference type="InParanoid" id="A0A1C4X6S4"/>
<evidence type="ECO:0000313" key="2">
    <source>
        <dbReference type="EMBL" id="SCF04132.1"/>
    </source>
</evidence>
<dbReference type="EMBL" id="LT607413">
    <property type="protein sequence ID" value="SCF04132.1"/>
    <property type="molecule type" value="Genomic_DNA"/>
</dbReference>
<feature type="region of interest" description="Disordered" evidence="1">
    <location>
        <begin position="30"/>
        <end position="51"/>
    </location>
</feature>
<keyword evidence="3" id="KW-1185">Reference proteome</keyword>
<gene>
    <name evidence="2" type="ORF">GA0070618_2804</name>
</gene>
<name>A0A1C4X6S4_MICEC</name>
<protein>
    <submittedName>
        <fullName evidence="2">Uncharacterized protein</fullName>
    </submittedName>
</protein>
<sequence>MGVHGNLAGTLMLVVGYCCGCSSGQRSARTCVPHHGGSSADQTRHPPASRRVSHRHGCAVPAIADGPSPPDPAHLRDDQGAILGTLVDDQAADRFHLRGRTPGALHRGPVLLPLVAQLVVPLVGQHPRQPDALARAELENPHGHRSLGGGPLRARRPTALDRPPQPPWSAGRRTPRPPPRRPPPANVGAAGTAEPADPARSPVHPPPRSPRHDRSTSWLSCRGACPRRTPPQPQPPTDRKMPMALSHPGA</sequence>